<accession>A0A0C9ZCF9</accession>
<dbReference type="EMBL" id="KN835648">
    <property type="protein sequence ID" value="KIK35230.1"/>
    <property type="molecule type" value="Genomic_DNA"/>
</dbReference>
<dbReference type="Proteomes" id="UP000054485">
    <property type="component" value="Unassembled WGS sequence"/>
</dbReference>
<feature type="non-terminal residue" evidence="4">
    <location>
        <position position="1"/>
    </location>
</feature>
<dbReference type="InterPro" id="IPR038552">
    <property type="entry name" value="Tim21_IMS_sf"/>
</dbReference>
<evidence type="ECO:0000313" key="5">
    <source>
        <dbReference type="Proteomes" id="UP000054485"/>
    </source>
</evidence>
<dbReference type="InParanoid" id="A0A0C9ZCF9"/>
<dbReference type="Gene3D" id="3.10.450.320">
    <property type="entry name" value="Mitochondrial import inner membrane translocase subunit Tim21"/>
    <property type="match status" value="1"/>
</dbReference>
<dbReference type="GO" id="GO:0005744">
    <property type="term" value="C:TIM23 mitochondrial import inner membrane translocase complex"/>
    <property type="evidence" value="ECO:0007669"/>
    <property type="project" value="InterPro"/>
</dbReference>
<keyword evidence="5" id="KW-1185">Reference proteome</keyword>
<dbReference type="InterPro" id="IPR013261">
    <property type="entry name" value="Tim21"/>
</dbReference>
<proteinExistence type="predicted"/>
<evidence type="ECO:0000313" key="4">
    <source>
        <dbReference type="EMBL" id="KIK35230.1"/>
    </source>
</evidence>
<dbReference type="Pfam" id="PF08294">
    <property type="entry name" value="TIM21"/>
    <property type="match status" value="1"/>
</dbReference>
<evidence type="ECO:0000256" key="1">
    <source>
        <dbReference type="ARBA" id="ARBA00020213"/>
    </source>
</evidence>
<name>A0A0C9ZCF9_9AGAM</name>
<sequence length="209" mass="22989">NAAHFEPCCDSSGCRAFCRAHICPYIRVILKKLSYQFFNDACDRINASARVAKYLRAPLIFHNNPPSSTWPIRRHRHVSSQVAVDSSGREHVLLNFYVRGSSSTKSAQQADEEAGPSFIESLSSLALDETIALAKDKLESIGQSAKRAFRYSSGDIAPSPAPHPQLSTNDNQDNESEPEKGMWSFARLFSGLKGRRNVSEGAGDSGKKD</sequence>
<evidence type="ECO:0000256" key="2">
    <source>
        <dbReference type="ARBA" id="ARBA00020726"/>
    </source>
</evidence>
<reference evidence="5" key="2">
    <citation type="submission" date="2015-01" db="EMBL/GenBank/DDBJ databases">
        <title>Evolutionary Origins and Diversification of the Mycorrhizal Mutualists.</title>
        <authorList>
            <consortium name="DOE Joint Genome Institute"/>
            <consortium name="Mycorrhizal Genomics Consortium"/>
            <person name="Kohler A."/>
            <person name="Kuo A."/>
            <person name="Nagy L.G."/>
            <person name="Floudas D."/>
            <person name="Copeland A."/>
            <person name="Barry K.W."/>
            <person name="Cichocki N."/>
            <person name="Veneault-Fourrey C."/>
            <person name="LaButti K."/>
            <person name="Lindquist E.A."/>
            <person name="Lipzen A."/>
            <person name="Lundell T."/>
            <person name="Morin E."/>
            <person name="Murat C."/>
            <person name="Riley R."/>
            <person name="Ohm R."/>
            <person name="Sun H."/>
            <person name="Tunlid A."/>
            <person name="Henrissat B."/>
            <person name="Grigoriev I.V."/>
            <person name="Hibbett D.S."/>
            <person name="Martin F."/>
        </authorList>
    </citation>
    <scope>NUCLEOTIDE SEQUENCE [LARGE SCALE GENOMIC DNA]</scope>
    <source>
        <strain evidence="5">UH-Slu-Lm8-n1</strain>
    </source>
</reference>
<feature type="region of interest" description="Disordered" evidence="3">
    <location>
        <begin position="152"/>
        <end position="181"/>
    </location>
</feature>
<protein>
    <recommendedName>
        <fullName evidence="2">Mitochondrial import inner membrane translocase subunit TIM21</fullName>
    </recommendedName>
    <alternativeName>
        <fullName evidence="1">Mitochondrial import inner membrane translocase subunit Tim21</fullName>
    </alternativeName>
</protein>
<reference evidence="4 5" key="1">
    <citation type="submission" date="2014-04" db="EMBL/GenBank/DDBJ databases">
        <authorList>
            <consortium name="DOE Joint Genome Institute"/>
            <person name="Kuo A."/>
            <person name="Ruytinx J."/>
            <person name="Rineau F."/>
            <person name="Colpaert J."/>
            <person name="Kohler A."/>
            <person name="Nagy L.G."/>
            <person name="Floudas D."/>
            <person name="Copeland A."/>
            <person name="Barry K.W."/>
            <person name="Cichocki N."/>
            <person name="Veneault-Fourrey C."/>
            <person name="LaButti K."/>
            <person name="Lindquist E.A."/>
            <person name="Lipzen A."/>
            <person name="Lundell T."/>
            <person name="Morin E."/>
            <person name="Murat C."/>
            <person name="Sun H."/>
            <person name="Tunlid A."/>
            <person name="Henrissat B."/>
            <person name="Grigoriev I.V."/>
            <person name="Hibbett D.S."/>
            <person name="Martin F."/>
            <person name="Nordberg H.P."/>
            <person name="Cantor M.N."/>
            <person name="Hua S.X."/>
        </authorList>
    </citation>
    <scope>NUCLEOTIDE SEQUENCE [LARGE SCALE GENOMIC DNA]</scope>
    <source>
        <strain evidence="4 5">UH-Slu-Lm8-n1</strain>
    </source>
</reference>
<dbReference type="AlphaFoldDB" id="A0A0C9ZCF9"/>
<organism evidence="4 5">
    <name type="scientific">Suillus luteus UH-Slu-Lm8-n1</name>
    <dbReference type="NCBI Taxonomy" id="930992"/>
    <lineage>
        <taxon>Eukaryota</taxon>
        <taxon>Fungi</taxon>
        <taxon>Dikarya</taxon>
        <taxon>Basidiomycota</taxon>
        <taxon>Agaricomycotina</taxon>
        <taxon>Agaricomycetes</taxon>
        <taxon>Agaricomycetidae</taxon>
        <taxon>Boletales</taxon>
        <taxon>Suillineae</taxon>
        <taxon>Suillaceae</taxon>
        <taxon>Suillus</taxon>
    </lineage>
</organism>
<dbReference type="GO" id="GO:0030150">
    <property type="term" value="P:protein import into mitochondrial matrix"/>
    <property type="evidence" value="ECO:0007669"/>
    <property type="project" value="InterPro"/>
</dbReference>
<gene>
    <name evidence="4" type="ORF">CY34DRAFT_783292</name>
</gene>
<dbReference type="STRING" id="930992.A0A0C9ZCF9"/>
<dbReference type="HOGENOM" id="CLU_1318214_0_0_1"/>
<dbReference type="OrthoDB" id="436405at2759"/>
<evidence type="ECO:0000256" key="3">
    <source>
        <dbReference type="SAM" id="MobiDB-lite"/>
    </source>
</evidence>